<dbReference type="CDD" id="cd00063">
    <property type="entry name" value="FN3"/>
    <property type="match status" value="1"/>
</dbReference>
<dbReference type="Proteomes" id="UP000518266">
    <property type="component" value="Unassembled WGS sequence"/>
</dbReference>
<evidence type="ECO:0000313" key="1">
    <source>
        <dbReference type="EMBL" id="KAF3832464.1"/>
    </source>
</evidence>
<sequence>MHPAGNETVTLQCCGSKVIHQEEECCNGIGYDPQRHVCADKPTPGLLIQGLSTHANRSHNTLKMADENLQLDGSLCASHEEVVYSGDANRYTYTDSVLEPFTTYEYRVRGWNSFGRGSSDVTTVSTSEDKPWGVAPPRWSRLGDITHYVILRDGQERYRGDETSFTDVGGIRPFQEFSYQLRRTY</sequence>
<proteinExistence type="predicted"/>
<gene>
    <name evidence="1" type="ORF">F7725_026129</name>
</gene>
<dbReference type="Gene3D" id="2.60.40.10">
    <property type="entry name" value="Immunoglobulins"/>
    <property type="match status" value="1"/>
</dbReference>
<name>A0A7J5X651_DISMA</name>
<dbReference type="SUPFAM" id="SSF49265">
    <property type="entry name" value="Fibronectin type III"/>
    <property type="match status" value="1"/>
</dbReference>
<reference evidence="1 2" key="1">
    <citation type="submission" date="2020-03" db="EMBL/GenBank/DDBJ databases">
        <title>Dissostichus mawsoni Genome sequencing and assembly.</title>
        <authorList>
            <person name="Park H."/>
        </authorList>
    </citation>
    <scope>NUCLEOTIDE SEQUENCE [LARGE SCALE GENOMIC DNA]</scope>
    <source>
        <strain evidence="1">DM0001</strain>
        <tissue evidence="1">Muscle</tissue>
    </source>
</reference>
<organism evidence="1 2">
    <name type="scientific">Dissostichus mawsoni</name>
    <name type="common">Antarctic cod</name>
    <dbReference type="NCBI Taxonomy" id="36200"/>
    <lineage>
        <taxon>Eukaryota</taxon>
        <taxon>Metazoa</taxon>
        <taxon>Chordata</taxon>
        <taxon>Craniata</taxon>
        <taxon>Vertebrata</taxon>
        <taxon>Euteleostomi</taxon>
        <taxon>Actinopterygii</taxon>
        <taxon>Neopterygii</taxon>
        <taxon>Teleostei</taxon>
        <taxon>Neoteleostei</taxon>
        <taxon>Acanthomorphata</taxon>
        <taxon>Eupercaria</taxon>
        <taxon>Perciformes</taxon>
        <taxon>Notothenioidei</taxon>
        <taxon>Nototheniidae</taxon>
        <taxon>Dissostichus</taxon>
    </lineage>
</organism>
<evidence type="ECO:0008006" key="3">
    <source>
        <dbReference type="Google" id="ProtNLM"/>
    </source>
</evidence>
<dbReference type="OrthoDB" id="5984158at2759"/>
<dbReference type="EMBL" id="JAAKFY010000027">
    <property type="protein sequence ID" value="KAF3832464.1"/>
    <property type="molecule type" value="Genomic_DNA"/>
</dbReference>
<dbReference type="InterPro" id="IPR036116">
    <property type="entry name" value="FN3_sf"/>
</dbReference>
<dbReference type="AlphaFoldDB" id="A0A7J5X651"/>
<dbReference type="InterPro" id="IPR003961">
    <property type="entry name" value="FN3_dom"/>
</dbReference>
<dbReference type="InterPro" id="IPR013783">
    <property type="entry name" value="Ig-like_fold"/>
</dbReference>
<evidence type="ECO:0000313" key="2">
    <source>
        <dbReference type="Proteomes" id="UP000518266"/>
    </source>
</evidence>
<keyword evidence="2" id="KW-1185">Reference proteome</keyword>
<accession>A0A7J5X651</accession>
<protein>
    <recommendedName>
        <fullName evidence="3">Fibronectin type-III domain-containing protein</fullName>
    </recommendedName>
</protein>
<comment type="caution">
    <text evidence="1">The sequence shown here is derived from an EMBL/GenBank/DDBJ whole genome shotgun (WGS) entry which is preliminary data.</text>
</comment>